<dbReference type="SUPFAM" id="SSF54427">
    <property type="entry name" value="NTF2-like"/>
    <property type="match status" value="1"/>
</dbReference>
<protein>
    <submittedName>
        <fullName evidence="1">Ester cyclase</fullName>
    </submittedName>
</protein>
<reference evidence="1 2" key="1">
    <citation type="submission" date="2023-07" db="EMBL/GenBank/DDBJ databases">
        <authorList>
            <person name="Lian W.-H."/>
        </authorList>
    </citation>
    <scope>NUCLEOTIDE SEQUENCE [LARGE SCALE GENOMIC DNA]</scope>
    <source>
        <strain evidence="1 2">SYSU DXS3180</strain>
    </source>
</reference>
<evidence type="ECO:0000313" key="1">
    <source>
        <dbReference type="EMBL" id="MEX6686537.1"/>
    </source>
</evidence>
<comment type="caution">
    <text evidence="1">The sequence shown here is derived from an EMBL/GenBank/DDBJ whole genome shotgun (WGS) entry which is preliminary data.</text>
</comment>
<keyword evidence="2" id="KW-1185">Reference proteome</keyword>
<dbReference type="Gene3D" id="3.10.450.50">
    <property type="match status" value="1"/>
</dbReference>
<proteinExistence type="predicted"/>
<dbReference type="InterPro" id="IPR032710">
    <property type="entry name" value="NTF2-like_dom_sf"/>
</dbReference>
<evidence type="ECO:0000313" key="2">
    <source>
        <dbReference type="Proteomes" id="UP001560573"/>
    </source>
</evidence>
<accession>A0ABV3Z9J8</accession>
<dbReference type="Pfam" id="PF07366">
    <property type="entry name" value="SnoaL"/>
    <property type="match status" value="1"/>
</dbReference>
<dbReference type="EMBL" id="JAULBC010000001">
    <property type="protein sequence ID" value="MEX6686537.1"/>
    <property type="molecule type" value="Genomic_DNA"/>
</dbReference>
<dbReference type="RefSeq" id="WP_369327933.1">
    <property type="nucleotide sequence ID" value="NZ_JAULBC010000001.1"/>
</dbReference>
<organism evidence="1 2">
    <name type="scientific">Danxiaibacter flavus</name>
    <dbReference type="NCBI Taxonomy" id="3049108"/>
    <lineage>
        <taxon>Bacteria</taxon>
        <taxon>Pseudomonadati</taxon>
        <taxon>Bacteroidota</taxon>
        <taxon>Chitinophagia</taxon>
        <taxon>Chitinophagales</taxon>
        <taxon>Chitinophagaceae</taxon>
        <taxon>Danxiaibacter</taxon>
    </lineage>
</organism>
<gene>
    <name evidence="1" type="ORF">QTN47_03475</name>
</gene>
<dbReference type="InterPro" id="IPR009959">
    <property type="entry name" value="Cyclase_SnoaL-like"/>
</dbReference>
<dbReference type="Proteomes" id="UP001560573">
    <property type="component" value="Unassembled WGS sequence"/>
</dbReference>
<sequence>MPNLEQTLVYKWLNEVWNKGNIDIAESLMHENATRHGLGDIDSNLPGPEGFRTFYANFKKDFTNIDIQMEDAIKEDGIEAVRCTVHALHIPTNKEVNFSGICWAKCEHGKIKEAWNSFDFLKMYQQIGLLKLSESV</sequence>
<name>A0ABV3Z9J8_9BACT</name>